<dbReference type="Pfam" id="PF03140">
    <property type="entry name" value="DUF247"/>
    <property type="match status" value="1"/>
</dbReference>
<accession>A0A3S4P824</accession>
<dbReference type="Proteomes" id="UP000283530">
    <property type="component" value="Unassembled WGS sequence"/>
</dbReference>
<dbReference type="EMBL" id="QPKB01000006">
    <property type="protein sequence ID" value="RWR86880.1"/>
    <property type="molecule type" value="Genomic_DNA"/>
</dbReference>
<evidence type="ECO:0000313" key="2">
    <source>
        <dbReference type="Proteomes" id="UP000283530"/>
    </source>
</evidence>
<gene>
    <name evidence="1" type="ORF">CKAN_01580200</name>
</gene>
<reference evidence="1 2" key="1">
    <citation type="journal article" date="2019" name="Nat. Plants">
        <title>Stout camphor tree genome fills gaps in understanding of flowering plant genome evolution.</title>
        <authorList>
            <person name="Chaw S.M."/>
            <person name="Liu Y.C."/>
            <person name="Wu Y.W."/>
            <person name="Wang H.Y."/>
            <person name="Lin C.I."/>
            <person name="Wu C.S."/>
            <person name="Ke H.M."/>
            <person name="Chang L.Y."/>
            <person name="Hsu C.Y."/>
            <person name="Yang H.T."/>
            <person name="Sudianto E."/>
            <person name="Hsu M.H."/>
            <person name="Wu K.P."/>
            <person name="Wang L.N."/>
            <person name="Leebens-Mack J.H."/>
            <person name="Tsai I.J."/>
        </authorList>
    </citation>
    <scope>NUCLEOTIDE SEQUENCE [LARGE SCALE GENOMIC DNA]</scope>
    <source>
        <strain evidence="2">cv. Chaw 1501</strain>
        <tissue evidence="1">Young leaves</tissue>
    </source>
</reference>
<proteinExistence type="predicted"/>
<dbReference type="PANTHER" id="PTHR31170">
    <property type="entry name" value="BNAC04G53230D PROTEIN"/>
    <property type="match status" value="1"/>
</dbReference>
<keyword evidence="2" id="KW-1185">Reference proteome</keyword>
<dbReference type="AlphaFoldDB" id="A0A3S4P824"/>
<sequence>MREIEELATMVAKHVMRNEGEEGVELWKQHSIYKVPAHIAAVNAEAFTPKVVSMARYHHGQDLLKPMEVHKQRAARVFIQNSKKSTKDFIKALWEVLPELMASYSQLDHIWMGENSKGRFLELMLIDGIAIT</sequence>
<dbReference type="OrthoDB" id="1846188at2759"/>
<dbReference type="STRING" id="337451.A0A3S4P824"/>
<dbReference type="PANTHER" id="PTHR31170:SF18">
    <property type="entry name" value="(WILD MALAYSIAN BANANA) HYPOTHETICAL PROTEIN"/>
    <property type="match status" value="1"/>
</dbReference>
<organism evidence="1 2">
    <name type="scientific">Cinnamomum micranthum f. kanehirae</name>
    <dbReference type="NCBI Taxonomy" id="337451"/>
    <lineage>
        <taxon>Eukaryota</taxon>
        <taxon>Viridiplantae</taxon>
        <taxon>Streptophyta</taxon>
        <taxon>Embryophyta</taxon>
        <taxon>Tracheophyta</taxon>
        <taxon>Spermatophyta</taxon>
        <taxon>Magnoliopsida</taxon>
        <taxon>Magnoliidae</taxon>
        <taxon>Laurales</taxon>
        <taxon>Lauraceae</taxon>
        <taxon>Cinnamomum</taxon>
    </lineage>
</organism>
<name>A0A3S4P824_9MAGN</name>
<comment type="caution">
    <text evidence="1">The sequence shown here is derived from an EMBL/GenBank/DDBJ whole genome shotgun (WGS) entry which is preliminary data.</text>
</comment>
<evidence type="ECO:0000313" key="1">
    <source>
        <dbReference type="EMBL" id="RWR86880.1"/>
    </source>
</evidence>
<protein>
    <submittedName>
        <fullName evidence="1">UPF0481-like protein isoform X1</fullName>
    </submittedName>
</protein>
<dbReference type="InterPro" id="IPR004158">
    <property type="entry name" value="DUF247_pln"/>
</dbReference>